<dbReference type="EMBL" id="UOEU01000776">
    <property type="protein sequence ID" value="VAW40043.1"/>
    <property type="molecule type" value="Genomic_DNA"/>
</dbReference>
<organism evidence="1">
    <name type="scientific">hydrothermal vent metagenome</name>
    <dbReference type="NCBI Taxonomy" id="652676"/>
    <lineage>
        <taxon>unclassified sequences</taxon>
        <taxon>metagenomes</taxon>
        <taxon>ecological metagenomes</taxon>
    </lineage>
</organism>
<sequence length="341" mass="37248">MQRKFQYVLMGAGLTLLVIFGALTLLLPPAQASDSSSVLANNSGANANADILADEKTSIAATEDRTITVASDVESDTVPVNWIQSTDPEAVMAVLQQLADRQASELLGQAGWLNITVTGPELHEVDQAALEDYRGPDGQVVPADALYPVGSGVLPRWYYVSKDGLVEQGLVFTSDANNQTYQQTILQGNEWINMTLKEYDFVEDMYTIPATSNQIRNYFSVQEAIQFLEAALLTESSAGEVSVNAYKENGRFHLIVQTAFATPIDLGAPIPEPVTVGERHFVFDGLNGHLLTDTHNFTLQSGEMFLAGIAEYHTSLLLPQLPDNVQQLLNEAEKVLEKENE</sequence>
<reference evidence="1" key="1">
    <citation type="submission" date="2018-06" db="EMBL/GenBank/DDBJ databases">
        <authorList>
            <person name="Zhirakovskaya E."/>
        </authorList>
    </citation>
    <scope>NUCLEOTIDE SEQUENCE</scope>
</reference>
<accession>A0A3B0VIB3</accession>
<gene>
    <name evidence="1" type="ORF">MNBD_CHLOROFLEXI01-2415</name>
</gene>
<dbReference type="AlphaFoldDB" id="A0A3B0VIB3"/>
<protein>
    <submittedName>
        <fullName evidence="1">Uncharacterized protein</fullName>
    </submittedName>
</protein>
<proteinExistence type="predicted"/>
<name>A0A3B0VIB3_9ZZZZ</name>
<evidence type="ECO:0000313" key="1">
    <source>
        <dbReference type="EMBL" id="VAW40043.1"/>
    </source>
</evidence>